<dbReference type="OrthoDB" id="9795306at2"/>
<protein>
    <submittedName>
        <fullName evidence="2">VOC family protein</fullName>
    </submittedName>
</protein>
<comment type="caution">
    <text evidence="2">The sequence shown here is derived from an EMBL/GenBank/DDBJ whole genome shotgun (WGS) entry which is preliminary data.</text>
</comment>
<dbReference type="Proteomes" id="UP000322530">
    <property type="component" value="Unassembled WGS sequence"/>
</dbReference>
<dbReference type="Pfam" id="PF06983">
    <property type="entry name" value="3-dmu-9_3-mt"/>
    <property type="match status" value="1"/>
</dbReference>
<accession>A0A5A5T6M1</accession>
<dbReference type="InterPro" id="IPR029068">
    <property type="entry name" value="Glyas_Bleomycin-R_OHBP_Dase"/>
</dbReference>
<dbReference type="EMBL" id="BIXY01000005">
    <property type="protein sequence ID" value="GCF07027.1"/>
    <property type="molecule type" value="Genomic_DNA"/>
</dbReference>
<sequence length="139" mass="15620">MTQLSAYLHFNGNCREAMIFYKECLGGELQLQVIGETPMADQMPSEMRDNILHSSLVKEGFSLLASDLMGEVRPIKGNTISLCLDCGSEKEINTYFANLSAGGEIEHPLKEEFWGAIYGEVTDRFGVKWLFNFDKNQQA</sequence>
<name>A0A5A5T6M1_9CHLR</name>
<evidence type="ECO:0000259" key="1">
    <source>
        <dbReference type="Pfam" id="PF06983"/>
    </source>
</evidence>
<dbReference type="Gene3D" id="3.10.180.10">
    <property type="entry name" value="2,3-Dihydroxybiphenyl 1,2-Dioxygenase, domain 1"/>
    <property type="match status" value="1"/>
</dbReference>
<dbReference type="CDD" id="cd06588">
    <property type="entry name" value="PhnB_like"/>
    <property type="match status" value="1"/>
</dbReference>
<gene>
    <name evidence="2" type="ORF">KDI_05910</name>
</gene>
<dbReference type="PANTHER" id="PTHR33990:SF1">
    <property type="entry name" value="PROTEIN YJDN"/>
    <property type="match status" value="1"/>
</dbReference>
<dbReference type="AlphaFoldDB" id="A0A5A5T6M1"/>
<proteinExistence type="predicted"/>
<dbReference type="SUPFAM" id="SSF54593">
    <property type="entry name" value="Glyoxalase/Bleomycin resistance protein/Dihydroxybiphenyl dioxygenase"/>
    <property type="match status" value="1"/>
</dbReference>
<dbReference type="InterPro" id="IPR028973">
    <property type="entry name" value="PhnB-like"/>
</dbReference>
<reference evidence="2 3" key="1">
    <citation type="submission" date="2019-01" db="EMBL/GenBank/DDBJ databases">
        <title>Draft genome sequence of Dictyobacter sp. Uno17.</title>
        <authorList>
            <person name="Wang C.M."/>
            <person name="Zheng Y."/>
            <person name="Sakai Y."/>
            <person name="Abe K."/>
            <person name="Yokota A."/>
            <person name="Yabe S."/>
        </authorList>
    </citation>
    <scope>NUCLEOTIDE SEQUENCE [LARGE SCALE GENOMIC DNA]</scope>
    <source>
        <strain evidence="2 3">Uno17</strain>
    </source>
</reference>
<evidence type="ECO:0000313" key="3">
    <source>
        <dbReference type="Proteomes" id="UP000322530"/>
    </source>
</evidence>
<organism evidence="2 3">
    <name type="scientific">Dictyobacter arantiisoli</name>
    <dbReference type="NCBI Taxonomy" id="2014874"/>
    <lineage>
        <taxon>Bacteria</taxon>
        <taxon>Bacillati</taxon>
        <taxon>Chloroflexota</taxon>
        <taxon>Ktedonobacteria</taxon>
        <taxon>Ktedonobacterales</taxon>
        <taxon>Dictyobacteraceae</taxon>
        <taxon>Dictyobacter</taxon>
    </lineage>
</organism>
<evidence type="ECO:0000313" key="2">
    <source>
        <dbReference type="EMBL" id="GCF07027.1"/>
    </source>
</evidence>
<dbReference type="PANTHER" id="PTHR33990">
    <property type="entry name" value="PROTEIN YJDN-RELATED"/>
    <property type="match status" value="1"/>
</dbReference>
<feature type="domain" description="PhnB-like" evidence="1">
    <location>
        <begin position="4"/>
        <end position="129"/>
    </location>
</feature>
<keyword evidence="3" id="KW-1185">Reference proteome</keyword>
<dbReference type="RefSeq" id="WP_149400077.1">
    <property type="nucleotide sequence ID" value="NZ_BIXY01000005.1"/>
</dbReference>